<accession>A0A6I4SY33</accession>
<feature type="signal peptide" evidence="1">
    <location>
        <begin position="1"/>
        <end position="33"/>
    </location>
</feature>
<dbReference type="AlphaFoldDB" id="A0A6I4SY33"/>
<dbReference type="OrthoDB" id="9806701at2"/>
<dbReference type="RefSeq" id="WP_159797174.1">
    <property type="nucleotide sequence ID" value="NZ_WTYM01000057.1"/>
</dbReference>
<proteinExistence type="predicted"/>
<feature type="chain" id="PRO_5026039473" evidence="1">
    <location>
        <begin position="34"/>
        <end position="497"/>
    </location>
</feature>
<organism evidence="2 3">
    <name type="scientific">Croceibacterium salegens</name>
    <dbReference type="NCBI Taxonomy" id="1737568"/>
    <lineage>
        <taxon>Bacteria</taxon>
        <taxon>Pseudomonadati</taxon>
        <taxon>Pseudomonadota</taxon>
        <taxon>Alphaproteobacteria</taxon>
        <taxon>Sphingomonadales</taxon>
        <taxon>Erythrobacteraceae</taxon>
        <taxon>Croceibacterium</taxon>
    </lineage>
</organism>
<dbReference type="EMBL" id="WTYM01000057">
    <property type="protein sequence ID" value="MXO60743.1"/>
    <property type="molecule type" value="Genomic_DNA"/>
</dbReference>
<dbReference type="InterPro" id="IPR017853">
    <property type="entry name" value="GH"/>
</dbReference>
<evidence type="ECO:0000313" key="3">
    <source>
        <dbReference type="Proteomes" id="UP000433652"/>
    </source>
</evidence>
<reference evidence="2 3" key="1">
    <citation type="submission" date="2019-12" db="EMBL/GenBank/DDBJ databases">
        <title>Genomic-based taxomic classification of the family Erythrobacteraceae.</title>
        <authorList>
            <person name="Xu L."/>
        </authorList>
    </citation>
    <scope>NUCLEOTIDE SEQUENCE [LARGE SCALE GENOMIC DNA]</scope>
    <source>
        <strain evidence="2 3">MCCC 1K01500</strain>
    </source>
</reference>
<protein>
    <submittedName>
        <fullName evidence="2">Uncharacterized protein</fullName>
    </submittedName>
</protein>
<keyword evidence="3" id="KW-1185">Reference proteome</keyword>
<comment type="caution">
    <text evidence="2">The sequence shown here is derived from an EMBL/GenBank/DDBJ whole genome shotgun (WGS) entry which is preliminary data.</text>
</comment>
<dbReference type="Gene3D" id="3.20.20.80">
    <property type="entry name" value="Glycosidases"/>
    <property type="match status" value="1"/>
</dbReference>
<gene>
    <name evidence="2" type="ORF">GRI89_14465</name>
</gene>
<evidence type="ECO:0000256" key="1">
    <source>
        <dbReference type="SAM" id="SignalP"/>
    </source>
</evidence>
<keyword evidence="1" id="KW-0732">Signal</keyword>
<name>A0A6I4SY33_9SPHN</name>
<sequence>MKLKRLYNITMVCRLLAKFVALLLLTGCQSTNPASIYVDTKVEHQNIVAWGAVSRLWEFDKSANKFNGSWLKNRDAILEKLIVEGGITQLRLEIRSGAENPIDYWPAFHAGKLSYEEFKDHFYEKINDNDDPLHVNQTGFQFSELDYRIENLVLPAMMIAKRHGIRLALNLNYVDFRWTRKQGTLSHANNPDEYAELIATAFAHMKEKYGLVPDELEVILEPDNTADWRGPQIGRAMVATAKRFRSDRVVLPSMIAPSTARASLALRYLDGIATVPGALPLVQTISYHRYDQQLSENTIRKIGERGRSLGKQTAMLEHVEGTADELIEDLTEGNVSSWLLWAIAWNGAKDGYPVIVDEKVVGSPQVRLSTVGRQLALVFRSVRPGDQRIGANASNPNLRSAAFRRANGTLALVVSASHNVGQGLFGRILKKLGPKRHFRLTITGMGNRQYLVRSVDAEGREGSCIAGANDLIGISTGTVMIVIPLPVGTMAPACNEG</sequence>
<dbReference type="SUPFAM" id="SSF51445">
    <property type="entry name" value="(Trans)glycosidases"/>
    <property type="match status" value="1"/>
</dbReference>
<evidence type="ECO:0000313" key="2">
    <source>
        <dbReference type="EMBL" id="MXO60743.1"/>
    </source>
</evidence>
<dbReference type="Proteomes" id="UP000433652">
    <property type="component" value="Unassembled WGS sequence"/>
</dbReference>